<dbReference type="PANTHER" id="PTHR15193">
    <property type="entry name" value="CD83 ANTIGEN"/>
    <property type="match status" value="1"/>
</dbReference>
<dbReference type="Gene3D" id="2.60.40.10">
    <property type="entry name" value="Immunoglobulins"/>
    <property type="match status" value="1"/>
</dbReference>
<keyword evidence="1" id="KW-0472">Membrane</keyword>
<dbReference type="EMBL" id="JAINUG010000041">
    <property type="protein sequence ID" value="KAJ8406910.1"/>
    <property type="molecule type" value="Genomic_DNA"/>
</dbReference>
<dbReference type="SMART" id="SM00409">
    <property type="entry name" value="IG"/>
    <property type="match status" value="1"/>
</dbReference>
<gene>
    <name evidence="4" type="ORF">AAFF_G00291860</name>
</gene>
<evidence type="ECO:0000256" key="2">
    <source>
        <dbReference type="SAM" id="SignalP"/>
    </source>
</evidence>
<organism evidence="4 5">
    <name type="scientific">Aldrovandia affinis</name>
    <dbReference type="NCBI Taxonomy" id="143900"/>
    <lineage>
        <taxon>Eukaryota</taxon>
        <taxon>Metazoa</taxon>
        <taxon>Chordata</taxon>
        <taxon>Craniata</taxon>
        <taxon>Vertebrata</taxon>
        <taxon>Euteleostomi</taxon>
        <taxon>Actinopterygii</taxon>
        <taxon>Neopterygii</taxon>
        <taxon>Teleostei</taxon>
        <taxon>Notacanthiformes</taxon>
        <taxon>Halosauridae</taxon>
        <taxon>Aldrovandia</taxon>
    </lineage>
</organism>
<dbReference type="InterPro" id="IPR007110">
    <property type="entry name" value="Ig-like_dom"/>
</dbReference>
<keyword evidence="1" id="KW-0812">Transmembrane</keyword>
<evidence type="ECO:0000313" key="5">
    <source>
        <dbReference type="Proteomes" id="UP001221898"/>
    </source>
</evidence>
<dbReference type="SUPFAM" id="SSF48726">
    <property type="entry name" value="Immunoglobulin"/>
    <property type="match status" value="1"/>
</dbReference>
<evidence type="ECO:0000259" key="3">
    <source>
        <dbReference type="PROSITE" id="PS50835"/>
    </source>
</evidence>
<evidence type="ECO:0000313" key="4">
    <source>
        <dbReference type="EMBL" id="KAJ8406910.1"/>
    </source>
</evidence>
<proteinExistence type="predicted"/>
<dbReference type="InterPro" id="IPR036179">
    <property type="entry name" value="Ig-like_dom_sf"/>
</dbReference>
<dbReference type="PROSITE" id="PS50835">
    <property type="entry name" value="IG_LIKE"/>
    <property type="match status" value="1"/>
</dbReference>
<feature type="transmembrane region" description="Helical" evidence="1">
    <location>
        <begin position="136"/>
        <end position="156"/>
    </location>
</feature>
<dbReference type="InterPro" id="IPR013106">
    <property type="entry name" value="Ig_V-set"/>
</dbReference>
<dbReference type="AlphaFoldDB" id="A0AAD7SQG8"/>
<feature type="chain" id="PRO_5042159391" description="Ig-like domain-containing protein" evidence="2">
    <location>
        <begin position="19"/>
        <end position="172"/>
    </location>
</feature>
<dbReference type="Proteomes" id="UP001221898">
    <property type="component" value="Unassembled WGS sequence"/>
</dbReference>
<keyword evidence="1" id="KW-1133">Transmembrane helix</keyword>
<feature type="signal peptide" evidence="2">
    <location>
        <begin position="1"/>
        <end position="18"/>
    </location>
</feature>
<dbReference type="Pfam" id="PF07686">
    <property type="entry name" value="V-set"/>
    <property type="match status" value="1"/>
</dbReference>
<reference evidence="4" key="1">
    <citation type="journal article" date="2023" name="Science">
        <title>Genome structures resolve the early diversification of teleost fishes.</title>
        <authorList>
            <person name="Parey E."/>
            <person name="Louis A."/>
            <person name="Montfort J."/>
            <person name="Bouchez O."/>
            <person name="Roques C."/>
            <person name="Iampietro C."/>
            <person name="Lluch J."/>
            <person name="Castinel A."/>
            <person name="Donnadieu C."/>
            <person name="Desvignes T."/>
            <person name="Floi Bucao C."/>
            <person name="Jouanno E."/>
            <person name="Wen M."/>
            <person name="Mejri S."/>
            <person name="Dirks R."/>
            <person name="Jansen H."/>
            <person name="Henkel C."/>
            <person name="Chen W.J."/>
            <person name="Zahm M."/>
            <person name="Cabau C."/>
            <person name="Klopp C."/>
            <person name="Thompson A.W."/>
            <person name="Robinson-Rechavi M."/>
            <person name="Braasch I."/>
            <person name="Lecointre G."/>
            <person name="Bobe J."/>
            <person name="Postlethwait J.H."/>
            <person name="Berthelot C."/>
            <person name="Roest Crollius H."/>
            <person name="Guiguen Y."/>
        </authorList>
    </citation>
    <scope>NUCLEOTIDE SEQUENCE</scope>
    <source>
        <strain evidence="4">NC1722</strain>
    </source>
</reference>
<dbReference type="PANTHER" id="PTHR15193:SF1">
    <property type="entry name" value="CD83 ANTIGEN"/>
    <property type="match status" value="1"/>
</dbReference>
<accession>A0AAD7SQG8</accession>
<dbReference type="InterPro" id="IPR013783">
    <property type="entry name" value="Ig-like_fold"/>
</dbReference>
<sequence>MKIILFILCVLWGERVKADMNAACGEDVILKCPVKGYDVGYRAVSWYLVSNDHLNGILRWDRKTGSVRKFLNVNRTVGCPSGDGLCMELRNLTAEDRGVYRCSLWAPVGQRNRQGDIQLSITGCSQVLDSFRAEDILLYGALATLFFSALGIYMLLEKNRFLQEENVLTVKI</sequence>
<dbReference type="InterPro" id="IPR003599">
    <property type="entry name" value="Ig_sub"/>
</dbReference>
<keyword evidence="5" id="KW-1185">Reference proteome</keyword>
<name>A0AAD7SQG8_9TELE</name>
<keyword evidence="2" id="KW-0732">Signal</keyword>
<comment type="caution">
    <text evidence="4">The sequence shown here is derived from an EMBL/GenBank/DDBJ whole genome shotgun (WGS) entry which is preliminary data.</text>
</comment>
<feature type="domain" description="Ig-like" evidence="3">
    <location>
        <begin position="25"/>
        <end position="120"/>
    </location>
</feature>
<protein>
    <recommendedName>
        <fullName evidence="3">Ig-like domain-containing protein</fullName>
    </recommendedName>
</protein>
<evidence type="ECO:0000256" key="1">
    <source>
        <dbReference type="SAM" id="Phobius"/>
    </source>
</evidence>